<protein>
    <submittedName>
        <fullName evidence="2 3">Uncharacterized protein</fullName>
    </submittedName>
</protein>
<evidence type="ECO:0000313" key="2">
    <source>
        <dbReference type="EMBL" id="KEH37507.1"/>
    </source>
</evidence>
<reference evidence="2 4" key="1">
    <citation type="journal article" date="2011" name="Nature">
        <title>The Medicago genome provides insight into the evolution of rhizobial symbioses.</title>
        <authorList>
            <person name="Young N.D."/>
            <person name="Debelle F."/>
            <person name="Oldroyd G.E."/>
            <person name="Geurts R."/>
            <person name="Cannon S.B."/>
            <person name="Udvardi M.K."/>
            <person name="Benedito V.A."/>
            <person name="Mayer K.F."/>
            <person name="Gouzy J."/>
            <person name="Schoof H."/>
            <person name="Van de Peer Y."/>
            <person name="Proost S."/>
            <person name="Cook D.R."/>
            <person name="Meyers B.C."/>
            <person name="Spannagl M."/>
            <person name="Cheung F."/>
            <person name="De Mita S."/>
            <person name="Krishnakumar V."/>
            <person name="Gundlach H."/>
            <person name="Zhou S."/>
            <person name="Mudge J."/>
            <person name="Bharti A.K."/>
            <person name="Murray J.D."/>
            <person name="Naoumkina M.A."/>
            <person name="Rosen B."/>
            <person name="Silverstein K.A."/>
            <person name="Tang H."/>
            <person name="Rombauts S."/>
            <person name="Zhao P.X."/>
            <person name="Zhou P."/>
            <person name="Barbe V."/>
            <person name="Bardou P."/>
            <person name="Bechner M."/>
            <person name="Bellec A."/>
            <person name="Berger A."/>
            <person name="Berges H."/>
            <person name="Bidwell S."/>
            <person name="Bisseling T."/>
            <person name="Choisne N."/>
            <person name="Couloux A."/>
            <person name="Denny R."/>
            <person name="Deshpande S."/>
            <person name="Dai X."/>
            <person name="Doyle J.J."/>
            <person name="Dudez A.M."/>
            <person name="Farmer A.D."/>
            <person name="Fouteau S."/>
            <person name="Franken C."/>
            <person name="Gibelin C."/>
            <person name="Gish J."/>
            <person name="Goldstein S."/>
            <person name="Gonzalez A.J."/>
            <person name="Green P.J."/>
            <person name="Hallab A."/>
            <person name="Hartog M."/>
            <person name="Hua A."/>
            <person name="Humphray S.J."/>
            <person name="Jeong D.H."/>
            <person name="Jing Y."/>
            <person name="Jocker A."/>
            <person name="Kenton S.M."/>
            <person name="Kim D.J."/>
            <person name="Klee K."/>
            <person name="Lai H."/>
            <person name="Lang C."/>
            <person name="Lin S."/>
            <person name="Macmil S.L."/>
            <person name="Magdelenat G."/>
            <person name="Matthews L."/>
            <person name="McCorrison J."/>
            <person name="Monaghan E.L."/>
            <person name="Mun J.H."/>
            <person name="Najar F.Z."/>
            <person name="Nicholson C."/>
            <person name="Noirot C."/>
            <person name="O'Bleness M."/>
            <person name="Paule C.R."/>
            <person name="Poulain J."/>
            <person name="Prion F."/>
            <person name="Qin B."/>
            <person name="Qu C."/>
            <person name="Retzel E.F."/>
            <person name="Riddle C."/>
            <person name="Sallet E."/>
            <person name="Samain S."/>
            <person name="Samson N."/>
            <person name="Sanders I."/>
            <person name="Saurat O."/>
            <person name="Scarpelli C."/>
            <person name="Schiex T."/>
            <person name="Segurens B."/>
            <person name="Severin A.J."/>
            <person name="Sherrier D.J."/>
            <person name="Shi R."/>
            <person name="Sims S."/>
            <person name="Singer S.R."/>
            <person name="Sinharoy S."/>
            <person name="Sterck L."/>
            <person name="Viollet A."/>
            <person name="Wang B.B."/>
            <person name="Wang K."/>
            <person name="Wang M."/>
            <person name="Wang X."/>
            <person name="Warfsmann J."/>
            <person name="Weissenbach J."/>
            <person name="White D.D."/>
            <person name="White J.D."/>
            <person name="Wiley G.B."/>
            <person name="Wincker P."/>
            <person name="Xing Y."/>
            <person name="Yang L."/>
            <person name="Yao Z."/>
            <person name="Ying F."/>
            <person name="Zhai J."/>
            <person name="Zhou L."/>
            <person name="Zuber A."/>
            <person name="Denarie J."/>
            <person name="Dixon R.A."/>
            <person name="May G.D."/>
            <person name="Schwartz D.C."/>
            <person name="Rogers J."/>
            <person name="Quetier F."/>
            <person name="Town C.D."/>
            <person name="Roe B.A."/>
        </authorList>
    </citation>
    <scope>NUCLEOTIDE SEQUENCE [LARGE SCALE GENOMIC DNA]</scope>
    <source>
        <strain evidence="2">A17</strain>
        <strain evidence="3 4">cv. Jemalong A17</strain>
    </source>
</reference>
<proteinExistence type="predicted"/>
<dbReference type="AlphaFoldDB" id="A0A072V6Q9"/>
<reference evidence="3" key="3">
    <citation type="submission" date="2015-04" db="UniProtKB">
        <authorList>
            <consortium name="EnsemblPlants"/>
        </authorList>
    </citation>
    <scope>IDENTIFICATION</scope>
    <source>
        <strain evidence="3">cv. Jemalong A17</strain>
    </source>
</reference>
<dbReference type="HOGENOM" id="CLU_1339315_0_0_1"/>
<evidence type="ECO:0000313" key="3">
    <source>
        <dbReference type="EnsemblPlants" id="KEH37507"/>
    </source>
</evidence>
<feature type="region of interest" description="Disordered" evidence="1">
    <location>
        <begin position="1"/>
        <end position="23"/>
    </location>
</feature>
<evidence type="ECO:0000313" key="4">
    <source>
        <dbReference type="Proteomes" id="UP000002051"/>
    </source>
</evidence>
<organism evidence="2 4">
    <name type="scientific">Medicago truncatula</name>
    <name type="common">Barrel medic</name>
    <name type="synonym">Medicago tribuloides</name>
    <dbReference type="NCBI Taxonomy" id="3880"/>
    <lineage>
        <taxon>Eukaryota</taxon>
        <taxon>Viridiplantae</taxon>
        <taxon>Streptophyta</taxon>
        <taxon>Embryophyta</taxon>
        <taxon>Tracheophyta</taxon>
        <taxon>Spermatophyta</taxon>
        <taxon>Magnoliopsida</taxon>
        <taxon>eudicotyledons</taxon>
        <taxon>Gunneridae</taxon>
        <taxon>Pentapetalae</taxon>
        <taxon>rosids</taxon>
        <taxon>fabids</taxon>
        <taxon>Fabales</taxon>
        <taxon>Fabaceae</taxon>
        <taxon>Papilionoideae</taxon>
        <taxon>50 kb inversion clade</taxon>
        <taxon>NPAAA clade</taxon>
        <taxon>Hologalegina</taxon>
        <taxon>IRL clade</taxon>
        <taxon>Trifolieae</taxon>
        <taxon>Medicago</taxon>
    </lineage>
</organism>
<accession>A0A072V6Q9</accession>
<reference evidence="2 4" key="2">
    <citation type="journal article" date="2014" name="BMC Genomics">
        <title>An improved genome release (version Mt4.0) for the model legume Medicago truncatula.</title>
        <authorList>
            <person name="Tang H."/>
            <person name="Krishnakumar V."/>
            <person name="Bidwell S."/>
            <person name="Rosen B."/>
            <person name="Chan A."/>
            <person name="Zhou S."/>
            <person name="Gentzbittel L."/>
            <person name="Childs K.L."/>
            <person name="Yandell M."/>
            <person name="Gundlach H."/>
            <person name="Mayer K.F."/>
            <person name="Schwartz D.C."/>
            <person name="Town C.D."/>
        </authorList>
    </citation>
    <scope>GENOME REANNOTATION</scope>
    <source>
        <strain evidence="2">A17</strain>
        <strain evidence="3 4">cv. Jemalong A17</strain>
    </source>
</reference>
<evidence type="ECO:0000256" key="1">
    <source>
        <dbReference type="SAM" id="MobiDB-lite"/>
    </source>
</evidence>
<gene>
    <name evidence="2" type="ordered locus">MTR_2g040620</name>
</gene>
<keyword evidence="4" id="KW-1185">Reference proteome</keyword>
<sequence>MAMGVGDSERVSKETNGVDVSENMNPMTIDELDVEDDYVIQHDELFLNLIDWINITSFVATAVTKIEPIGSTGLTGITKKLFQSPSHISRIPVTNPYMQPRCSLFGRGKTRVNEVRPFIPRVINLIIPRGIKWRFKPTPEMQLSPLEVQVCAYVFHPDQDAEYCSYFNEPLMSTHNMTATRADIECLCPEKPIKDVVTVNVAEEL</sequence>
<name>A0A072V6Q9_MEDTR</name>
<dbReference type="EMBL" id="CM001218">
    <property type="protein sequence ID" value="KEH37507.1"/>
    <property type="molecule type" value="Genomic_DNA"/>
</dbReference>
<dbReference type="Proteomes" id="UP000002051">
    <property type="component" value="Chromosome 2"/>
</dbReference>
<dbReference type="EnsemblPlants" id="KEH37507">
    <property type="protein sequence ID" value="KEH37507"/>
    <property type="gene ID" value="MTR_2g040620"/>
</dbReference>